<keyword evidence="3" id="KW-1185">Reference proteome</keyword>
<dbReference type="InterPro" id="IPR027417">
    <property type="entry name" value="P-loop_NTPase"/>
</dbReference>
<name>A0A895YK80_9ACTN</name>
<dbReference type="SUPFAM" id="SSF52540">
    <property type="entry name" value="P-loop containing nucleoside triphosphate hydrolases"/>
    <property type="match status" value="1"/>
</dbReference>
<dbReference type="RefSeq" id="WP_239677917.1">
    <property type="nucleotide sequence ID" value="NZ_CP070499.1"/>
</dbReference>
<evidence type="ECO:0000313" key="2">
    <source>
        <dbReference type="EMBL" id="QSB15733.1"/>
    </source>
</evidence>
<accession>A0A895YK80</accession>
<dbReference type="Gene3D" id="3.40.50.300">
    <property type="entry name" value="P-loop containing nucleotide triphosphate hydrolases"/>
    <property type="match status" value="1"/>
</dbReference>
<organism evidence="2 3">
    <name type="scientific">Natronosporangium hydrolyticum</name>
    <dbReference type="NCBI Taxonomy" id="2811111"/>
    <lineage>
        <taxon>Bacteria</taxon>
        <taxon>Bacillati</taxon>
        <taxon>Actinomycetota</taxon>
        <taxon>Actinomycetes</taxon>
        <taxon>Micromonosporales</taxon>
        <taxon>Micromonosporaceae</taxon>
        <taxon>Natronosporangium</taxon>
    </lineage>
</organism>
<sequence>MAVIALVSAKGSPGVTTAALALTLIWPNRCVLAECDPAGGSVQAGYLAGSLAADRGIRELAVSELRGESLRDRWWGQLVDLQHPTLKRLLLPGISDPVQSGALRPVWDRFATFFAELEHLTPGYDVIVDCGRLAAPNTPWPVINRADAVLLALRPSLPGMAAAVPTLRTLRSQLVEHGAGTTPLGLLVTGPGDQSVRTVGHELHNPVVACLPDDPKTARVLSHGGNIRMNSPLMRAAARAHPTLVSHVQHRRAAGAQPDPGQPPSAPASQNTGV</sequence>
<evidence type="ECO:0000313" key="3">
    <source>
        <dbReference type="Proteomes" id="UP000662857"/>
    </source>
</evidence>
<feature type="region of interest" description="Disordered" evidence="1">
    <location>
        <begin position="241"/>
        <end position="274"/>
    </location>
</feature>
<protein>
    <submittedName>
        <fullName evidence="2">ParA family protein</fullName>
    </submittedName>
</protein>
<evidence type="ECO:0000256" key="1">
    <source>
        <dbReference type="SAM" id="MobiDB-lite"/>
    </source>
</evidence>
<proteinExistence type="predicted"/>
<dbReference type="KEGG" id="nhy:JQS43_05175"/>
<reference evidence="2" key="1">
    <citation type="submission" date="2021-02" db="EMBL/GenBank/DDBJ databases">
        <title>Natrosporangium hydrolyticum gen. nov., sp. nov, a haloalkaliphilic actinobacterium from a soda solonchak soil.</title>
        <authorList>
            <person name="Sorokin D.Y."/>
            <person name="Khijniak T.V."/>
            <person name="Zakharycheva A.P."/>
            <person name="Boueva O.V."/>
            <person name="Ariskina E.V."/>
            <person name="Hahnke R.L."/>
            <person name="Bunk B."/>
            <person name="Sproer C."/>
            <person name="Schumann P."/>
            <person name="Evtushenko L.I."/>
            <person name="Kublanov I.V."/>
        </authorList>
    </citation>
    <scope>NUCLEOTIDE SEQUENCE</scope>
    <source>
        <strain evidence="2">DSM 106523</strain>
    </source>
</reference>
<dbReference type="Proteomes" id="UP000662857">
    <property type="component" value="Chromosome"/>
</dbReference>
<gene>
    <name evidence="2" type="ORF">JQS43_05175</name>
</gene>
<dbReference type="EMBL" id="CP070499">
    <property type="protein sequence ID" value="QSB15733.1"/>
    <property type="molecule type" value="Genomic_DNA"/>
</dbReference>
<dbReference type="AlphaFoldDB" id="A0A895YK80"/>